<dbReference type="PANTHER" id="PTHR12899">
    <property type="entry name" value="39S RIBOSOMAL PROTEIN L18, MITOCHONDRIAL"/>
    <property type="match status" value="1"/>
</dbReference>
<dbReference type="PANTHER" id="PTHR12899:SF3">
    <property type="entry name" value="LARGE RIBOSOMAL SUBUNIT PROTEIN UL18M"/>
    <property type="match status" value="1"/>
</dbReference>
<dbReference type="GO" id="GO:0006412">
    <property type="term" value="P:translation"/>
    <property type="evidence" value="ECO:0007669"/>
    <property type="project" value="UniProtKB-UniRule"/>
</dbReference>
<dbReference type="InterPro" id="IPR005484">
    <property type="entry name" value="Ribosomal_uL18_bac/plant/anim"/>
</dbReference>
<organism evidence="8 9">
    <name type="scientific">Treponema rectale</name>
    <dbReference type="NCBI Taxonomy" id="744512"/>
    <lineage>
        <taxon>Bacteria</taxon>
        <taxon>Pseudomonadati</taxon>
        <taxon>Spirochaetota</taxon>
        <taxon>Spirochaetia</taxon>
        <taxon>Spirochaetales</taxon>
        <taxon>Treponemataceae</taxon>
        <taxon>Treponema</taxon>
    </lineage>
</organism>
<comment type="subunit">
    <text evidence="7">Part of the 50S ribosomal subunit; part of the 5S rRNA/L5/L18/L25 subcomplex. Contacts the 5S and 23S rRNAs.</text>
</comment>
<evidence type="ECO:0000313" key="8">
    <source>
        <dbReference type="EMBL" id="QOS39581.1"/>
    </source>
</evidence>
<gene>
    <name evidence="7" type="primary">rplR</name>
    <name evidence="8" type="ORF">DYE49_03550</name>
</gene>
<comment type="similarity">
    <text evidence="1 7">Belongs to the universal ribosomal protein uL18 family.</text>
</comment>
<dbReference type="Pfam" id="PF00861">
    <property type="entry name" value="Ribosomal_L18p"/>
    <property type="match status" value="1"/>
</dbReference>
<evidence type="ECO:0000256" key="4">
    <source>
        <dbReference type="ARBA" id="ARBA00022980"/>
    </source>
</evidence>
<keyword evidence="2 7" id="KW-0699">rRNA-binding</keyword>
<evidence type="ECO:0000256" key="2">
    <source>
        <dbReference type="ARBA" id="ARBA00022730"/>
    </source>
</evidence>
<dbReference type="NCBIfam" id="TIGR00060">
    <property type="entry name" value="L18_bact"/>
    <property type="match status" value="1"/>
</dbReference>
<dbReference type="KEGG" id="trc:DYE49_03550"/>
<evidence type="ECO:0000256" key="5">
    <source>
        <dbReference type="ARBA" id="ARBA00023274"/>
    </source>
</evidence>
<dbReference type="GO" id="GO:0022625">
    <property type="term" value="C:cytosolic large ribosomal subunit"/>
    <property type="evidence" value="ECO:0007669"/>
    <property type="project" value="TreeGrafter"/>
</dbReference>
<evidence type="ECO:0000256" key="1">
    <source>
        <dbReference type="ARBA" id="ARBA00007116"/>
    </source>
</evidence>
<comment type="function">
    <text evidence="7">This is one of the proteins that bind and probably mediate the attachment of the 5S RNA into the large ribosomal subunit, where it forms part of the central protuberance.</text>
</comment>
<dbReference type="SUPFAM" id="SSF53137">
    <property type="entry name" value="Translational machinery components"/>
    <property type="match status" value="1"/>
</dbReference>
<evidence type="ECO:0000256" key="7">
    <source>
        <dbReference type="HAMAP-Rule" id="MF_01337"/>
    </source>
</evidence>
<dbReference type="InterPro" id="IPR004389">
    <property type="entry name" value="Ribosomal_uL18_bac-type"/>
</dbReference>
<proteinExistence type="inferred from homology"/>
<evidence type="ECO:0000256" key="3">
    <source>
        <dbReference type="ARBA" id="ARBA00022884"/>
    </source>
</evidence>
<dbReference type="GO" id="GO:0003735">
    <property type="term" value="F:structural constituent of ribosome"/>
    <property type="evidence" value="ECO:0007669"/>
    <property type="project" value="InterPro"/>
</dbReference>
<dbReference type="Proteomes" id="UP000593591">
    <property type="component" value="Chromosome"/>
</dbReference>
<dbReference type="GO" id="GO:0008097">
    <property type="term" value="F:5S rRNA binding"/>
    <property type="evidence" value="ECO:0007669"/>
    <property type="project" value="TreeGrafter"/>
</dbReference>
<dbReference type="EMBL" id="CP031517">
    <property type="protein sequence ID" value="QOS39581.1"/>
    <property type="molecule type" value="Genomic_DNA"/>
</dbReference>
<dbReference type="Gene3D" id="3.30.420.100">
    <property type="match status" value="1"/>
</dbReference>
<name>A0A7M1XLA2_9SPIR</name>
<evidence type="ECO:0000313" key="9">
    <source>
        <dbReference type="Proteomes" id="UP000593591"/>
    </source>
</evidence>
<dbReference type="InterPro" id="IPR057268">
    <property type="entry name" value="Ribosomal_L18"/>
</dbReference>
<reference evidence="8 9" key="1">
    <citation type="submission" date="2018-08" db="EMBL/GenBank/DDBJ databases">
        <title>The first complete genome of Treponema rectale (CHPAT), a commensal spirochete of the bovine rectum.</title>
        <authorList>
            <person name="Staton G.J."/>
            <person name="Clegg S.R."/>
            <person name="Carter S.D."/>
            <person name="Radford A.D."/>
            <person name="Darby A."/>
            <person name="Hall N."/>
            <person name="Birtles R.J."/>
            <person name="Evans N.J."/>
        </authorList>
    </citation>
    <scope>NUCLEOTIDE SEQUENCE [LARGE SCALE GENOMIC DNA]</scope>
    <source>
        <strain evidence="8 9">CHPA</strain>
    </source>
</reference>
<accession>A0A7M1XLA2</accession>
<dbReference type="CDD" id="cd00432">
    <property type="entry name" value="Ribosomal_L18_L5e"/>
    <property type="match status" value="1"/>
</dbReference>
<protein>
    <recommendedName>
        <fullName evidence="6 7">Large ribosomal subunit protein uL18</fullName>
    </recommendedName>
</protein>
<dbReference type="FunFam" id="3.30.420.100:FF:000001">
    <property type="entry name" value="50S ribosomal protein L18"/>
    <property type="match status" value="1"/>
</dbReference>
<dbReference type="AlphaFoldDB" id="A0A7M1XLA2"/>
<sequence>MYSVFNKNKQRLHRHIRIRAKVAGTADRPRISVFRSNKFIYAALVDDTTGKTLASSSSAKLGLENPSNIDAASKVGADLAEKAKALKITKAVFDRSGYLYHGQVKALAEACREAGLAF</sequence>
<dbReference type="HAMAP" id="MF_01337_B">
    <property type="entry name" value="Ribosomal_uL18_B"/>
    <property type="match status" value="1"/>
</dbReference>
<keyword evidence="4 7" id="KW-0689">Ribosomal protein</keyword>
<evidence type="ECO:0000256" key="6">
    <source>
        <dbReference type="ARBA" id="ARBA00035197"/>
    </source>
</evidence>
<keyword evidence="3 7" id="KW-0694">RNA-binding</keyword>
<keyword evidence="5 7" id="KW-0687">Ribonucleoprotein</keyword>